<dbReference type="CDD" id="cd00207">
    <property type="entry name" value="fer2"/>
    <property type="match status" value="1"/>
</dbReference>
<dbReference type="InterPro" id="IPR012675">
    <property type="entry name" value="Beta-grasp_dom_sf"/>
</dbReference>
<keyword evidence="20" id="KW-1185">Reference proteome</keyword>
<comment type="catalytic activity">
    <reaction evidence="15">
        <text>2 nitric oxide + NADH + 2 O2 = 2 nitrate + NAD(+) + H(+)</text>
        <dbReference type="Rhea" id="RHEA:19469"/>
        <dbReference type="ChEBI" id="CHEBI:15378"/>
        <dbReference type="ChEBI" id="CHEBI:15379"/>
        <dbReference type="ChEBI" id="CHEBI:16480"/>
        <dbReference type="ChEBI" id="CHEBI:17632"/>
        <dbReference type="ChEBI" id="CHEBI:57540"/>
        <dbReference type="ChEBI" id="CHEBI:57945"/>
        <dbReference type="EC" id="1.14.12.17"/>
    </reaction>
</comment>
<evidence type="ECO:0000256" key="4">
    <source>
        <dbReference type="ARBA" id="ARBA00012229"/>
    </source>
</evidence>
<comment type="cofactor">
    <cofactor evidence="1">
        <name>heme b</name>
        <dbReference type="ChEBI" id="CHEBI:60344"/>
    </cofactor>
</comment>
<dbReference type="PANTHER" id="PTHR47354">
    <property type="entry name" value="NADH OXIDOREDUCTASE HCR"/>
    <property type="match status" value="1"/>
</dbReference>
<dbReference type="CDD" id="cd06184">
    <property type="entry name" value="flavohem_like_fad_nad_binding"/>
    <property type="match status" value="1"/>
</dbReference>
<evidence type="ECO:0000259" key="17">
    <source>
        <dbReference type="PROSITE" id="PS51085"/>
    </source>
</evidence>
<evidence type="ECO:0000313" key="20">
    <source>
        <dbReference type="Proteomes" id="UP000536262"/>
    </source>
</evidence>
<keyword evidence="7" id="KW-0001">2Fe-2S</keyword>
<feature type="domain" description="2Fe-2S ferredoxin-type" evidence="17">
    <location>
        <begin position="291"/>
        <end position="373"/>
    </location>
</feature>
<dbReference type="GO" id="GO:0008941">
    <property type="term" value="F:nitric oxide dioxygenase NAD(P)H activity"/>
    <property type="evidence" value="ECO:0007669"/>
    <property type="project" value="UniProtKB-EC"/>
</dbReference>
<evidence type="ECO:0000256" key="9">
    <source>
        <dbReference type="ARBA" id="ARBA00022827"/>
    </source>
</evidence>
<keyword evidence="14" id="KW-0520">NAD</keyword>
<evidence type="ECO:0000256" key="10">
    <source>
        <dbReference type="ARBA" id="ARBA00022857"/>
    </source>
</evidence>
<dbReference type="SUPFAM" id="SSF63380">
    <property type="entry name" value="Riboflavin synthase domain-like"/>
    <property type="match status" value="1"/>
</dbReference>
<dbReference type="InterPro" id="IPR050415">
    <property type="entry name" value="MRET"/>
</dbReference>
<evidence type="ECO:0000313" key="19">
    <source>
        <dbReference type="EMBL" id="MBB6357805.1"/>
    </source>
</evidence>
<keyword evidence="6" id="KW-0285">Flavoprotein</keyword>
<feature type="domain" description="FAD-binding FR-type" evidence="18">
    <location>
        <begin position="13"/>
        <end position="126"/>
    </location>
</feature>
<dbReference type="InterPro" id="IPR036010">
    <property type="entry name" value="2Fe-2S_ferredoxin-like_sf"/>
</dbReference>
<evidence type="ECO:0000256" key="8">
    <source>
        <dbReference type="ARBA" id="ARBA00022723"/>
    </source>
</evidence>
<dbReference type="RefSeq" id="WP_246441715.1">
    <property type="nucleotide sequence ID" value="NZ_BAABEG010000001.1"/>
</dbReference>
<evidence type="ECO:0000256" key="13">
    <source>
        <dbReference type="ARBA" id="ARBA00023014"/>
    </source>
</evidence>
<dbReference type="Proteomes" id="UP000536262">
    <property type="component" value="Unassembled WGS sequence"/>
</dbReference>
<evidence type="ECO:0000256" key="15">
    <source>
        <dbReference type="ARBA" id="ARBA00048649"/>
    </source>
</evidence>
<dbReference type="InterPro" id="IPR001433">
    <property type="entry name" value="OxRdtase_FAD/NAD-bd"/>
</dbReference>
<dbReference type="InterPro" id="IPR006058">
    <property type="entry name" value="2Fe2S_fd_BS"/>
</dbReference>
<dbReference type="Pfam" id="PF00970">
    <property type="entry name" value="FAD_binding_6"/>
    <property type="match status" value="1"/>
</dbReference>
<comment type="caution">
    <text evidence="19">The sequence shown here is derived from an EMBL/GenBank/DDBJ whole genome shotgun (WGS) entry which is preliminary data.</text>
</comment>
<dbReference type="InterPro" id="IPR001041">
    <property type="entry name" value="2Fe-2S_ferredoxin-type"/>
</dbReference>
<dbReference type="EMBL" id="JACHOU010000032">
    <property type="protein sequence ID" value="MBB6357805.1"/>
    <property type="molecule type" value="Genomic_DNA"/>
</dbReference>
<dbReference type="Gene3D" id="3.10.20.30">
    <property type="match status" value="1"/>
</dbReference>
<evidence type="ECO:0000256" key="2">
    <source>
        <dbReference type="ARBA" id="ARBA00001974"/>
    </source>
</evidence>
<protein>
    <recommendedName>
        <fullName evidence="4">nitric oxide dioxygenase</fullName>
        <ecNumber evidence="4">1.14.12.17</ecNumber>
    </recommendedName>
</protein>
<dbReference type="GO" id="GO:0050660">
    <property type="term" value="F:flavin adenine dinucleotide binding"/>
    <property type="evidence" value="ECO:0007669"/>
    <property type="project" value="TreeGrafter"/>
</dbReference>
<dbReference type="SUPFAM" id="SSF54292">
    <property type="entry name" value="2Fe-2S ferredoxin-like"/>
    <property type="match status" value="1"/>
</dbReference>
<dbReference type="GO" id="GO:0051537">
    <property type="term" value="F:2 iron, 2 sulfur cluster binding"/>
    <property type="evidence" value="ECO:0007669"/>
    <property type="project" value="UniProtKB-KW"/>
</dbReference>
<dbReference type="PRINTS" id="PR00406">
    <property type="entry name" value="CYTB5RDTASE"/>
</dbReference>
<organism evidence="19 20">
    <name type="scientific">Aminobacter aganoensis</name>
    <dbReference type="NCBI Taxonomy" id="83264"/>
    <lineage>
        <taxon>Bacteria</taxon>
        <taxon>Pseudomonadati</taxon>
        <taxon>Pseudomonadota</taxon>
        <taxon>Alphaproteobacteria</taxon>
        <taxon>Hyphomicrobiales</taxon>
        <taxon>Phyllobacteriaceae</taxon>
        <taxon>Aminobacter</taxon>
    </lineage>
</organism>
<evidence type="ECO:0000256" key="6">
    <source>
        <dbReference type="ARBA" id="ARBA00022630"/>
    </source>
</evidence>
<dbReference type="Pfam" id="PF00175">
    <property type="entry name" value="NAD_binding_1"/>
    <property type="match status" value="1"/>
</dbReference>
<accession>A0A7X0FDP5</accession>
<dbReference type="EC" id="1.14.12.17" evidence="4"/>
<comment type="cofactor">
    <cofactor evidence="2">
        <name>FAD</name>
        <dbReference type="ChEBI" id="CHEBI:57692"/>
    </cofactor>
</comment>
<keyword evidence="5" id="KW-0349">Heme</keyword>
<dbReference type="SUPFAM" id="SSF52343">
    <property type="entry name" value="Ferredoxin reductase-like, C-terminal NADP-linked domain"/>
    <property type="match status" value="1"/>
</dbReference>
<evidence type="ECO:0000256" key="1">
    <source>
        <dbReference type="ARBA" id="ARBA00001970"/>
    </source>
</evidence>
<evidence type="ECO:0000256" key="11">
    <source>
        <dbReference type="ARBA" id="ARBA00023002"/>
    </source>
</evidence>
<dbReference type="PROSITE" id="PS51085">
    <property type="entry name" value="2FE2S_FER_2"/>
    <property type="match status" value="1"/>
</dbReference>
<name>A0A7X0FDP5_9HYPH</name>
<dbReference type="InterPro" id="IPR017938">
    <property type="entry name" value="Riboflavin_synthase-like_b-brl"/>
</dbReference>
<dbReference type="FunFam" id="3.40.50.80:FF:000010">
    <property type="entry name" value="Flavohemoprotein"/>
    <property type="match status" value="1"/>
</dbReference>
<dbReference type="PROSITE" id="PS00197">
    <property type="entry name" value="2FE2S_FER_1"/>
    <property type="match status" value="1"/>
</dbReference>
<evidence type="ECO:0000256" key="14">
    <source>
        <dbReference type="ARBA" id="ARBA00023027"/>
    </source>
</evidence>
<reference evidence="19 20" key="1">
    <citation type="submission" date="2020-08" db="EMBL/GenBank/DDBJ databases">
        <title>Genomic Encyclopedia of Type Strains, Phase IV (KMG-IV): sequencing the most valuable type-strain genomes for metagenomic binning, comparative biology and taxonomic classification.</title>
        <authorList>
            <person name="Goeker M."/>
        </authorList>
    </citation>
    <scope>NUCLEOTIDE SEQUENCE [LARGE SCALE GENOMIC DNA]</scope>
    <source>
        <strain evidence="19 20">DSM 7051</strain>
    </source>
</reference>
<evidence type="ECO:0000256" key="5">
    <source>
        <dbReference type="ARBA" id="ARBA00022617"/>
    </source>
</evidence>
<dbReference type="PROSITE" id="PS51384">
    <property type="entry name" value="FAD_FR"/>
    <property type="match status" value="1"/>
</dbReference>
<dbReference type="InterPro" id="IPR008333">
    <property type="entry name" value="Cbr1-like_FAD-bd_dom"/>
</dbReference>
<dbReference type="AlphaFoldDB" id="A0A7X0FDP5"/>
<keyword evidence="9" id="KW-0274">FAD</keyword>
<proteinExistence type="inferred from homology"/>
<dbReference type="Pfam" id="PF00111">
    <property type="entry name" value="Fer2"/>
    <property type="match status" value="1"/>
</dbReference>
<dbReference type="Gene3D" id="2.40.30.10">
    <property type="entry name" value="Translation factors"/>
    <property type="match status" value="1"/>
</dbReference>
<evidence type="ECO:0000256" key="12">
    <source>
        <dbReference type="ARBA" id="ARBA00023004"/>
    </source>
</evidence>
<evidence type="ECO:0000256" key="7">
    <source>
        <dbReference type="ARBA" id="ARBA00022714"/>
    </source>
</evidence>
<evidence type="ECO:0000256" key="3">
    <source>
        <dbReference type="ARBA" id="ARBA00006401"/>
    </source>
</evidence>
<evidence type="ECO:0000259" key="18">
    <source>
        <dbReference type="PROSITE" id="PS51384"/>
    </source>
</evidence>
<keyword evidence="12" id="KW-0408">Iron</keyword>
<dbReference type="InterPro" id="IPR017927">
    <property type="entry name" value="FAD-bd_FR_type"/>
</dbReference>
<keyword evidence="11" id="KW-0560">Oxidoreductase</keyword>
<dbReference type="GO" id="GO:0046872">
    <property type="term" value="F:metal ion binding"/>
    <property type="evidence" value="ECO:0007669"/>
    <property type="project" value="UniProtKB-KW"/>
</dbReference>
<sequence length="373" mass="40270">MRELKMDSAVSFTTPRSYRVVRKVPENGVITSFYLEAADDEPLPPFTPGQFLTFKMAGPAPGVIVWRNYSLSGSPDWKGTYRISVKREPATDPAHVPGLVSNLLHDEVNVGDVLVARGPEGRFTLDAQSGRPVVLLSGGVGLTPLVSMMHALARQRDRSTTFVHACENGSVHALGAEVRALAAEFPNLRTCFCYRTPGAGDVEGRDFDAPGIVSRELLQSLLPIDDYDFYLCGPPAFMQGVFGHLISLGVREERIRYEFFGPATVIRAPKAAAQTVAHAESVPTVDGGDVAMVSFTESGVTVPWDPKFECLLDFAEAQGLNPSFSCRAGICSSCECDLSKGELDYPIEPLEMPTAGKALICCAIPRGSISLKI</sequence>
<comment type="similarity">
    <text evidence="3">In the C-terminal section; belongs to the flavoprotein pyridine nucleotide cytochrome reductase family.</text>
</comment>
<keyword evidence="8" id="KW-0479">Metal-binding</keyword>
<dbReference type="PANTHER" id="PTHR47354:SF8">
    <property type="entry name" value="1,2-PHENYLACETYL-COA EPOXIDASE, SUBUNIT E"/>
    <property type="match status" value="1"/>
</dbReference>
<evidence type="ECO:0000256" key="16">
    <source>
        <dbReference type="ARBA" id="ARBA00049433"/>
    </source>
</evidence>
<dbReference type="Gene3D" id="3.40.50.80">
    <property type="entry name" value="Nucleotide-binding domain of ferredoxin-NADP reductase (FNR) module"/>
    <property type="match status" value="1"/>
</dbReference>
<gene>
    <name evidence="19" type="ORF">GGR00_005629</name>
</gene>
<comment type="catalytic activity">
    <reaction evidence="16">
        <text>2 nitric oxide + NADPH + 2 O2 = 2 nitrate + NADP(+) + H(+)</text>
        <dbReference type="Rhea" id="RHEA:19465"/>
        <dbReference type="ChEBI" id="CHEBI:15378"/>
        <dbReference type="ChEBI" id="CHEBI:15379"/>
        <dbReference type="ChEBI" id="CHEBI:16480"/>
        <dbReference type="ChEBI" id="CHEBI:17632"/>
        <dbReference type="ChEBI" id="CHEBI:57783"/>
        <dbReference type="ChEBI" id="CHEBI:58349"/>
        <dbReference type="EC" id="1.14.12.17"/>
    </reaction>
</comment>
<dbReference type="InterPro" id="IPR039261">
    <property type="entry name" value="FNR_nucleotide-bd"/>
</dbReference>
<keyword evidence="13" id="KW-0411">Iron-sulfur</keyword>
<keyword evidence="10" id="KW-0521">NADP</keyword>